<dbReference type="EMBL" id="CAEZUK010000077">
    <property type="protein sequence ID" value="CAB4599084.1"/>
    <property type="molecule type" value="Genomic_DNA"/>
</dbReference>
<dbReference type="AlphaFoldDB" id="A0A6J6GJ08"/>
<dbReference type="EMBL" id="CAEZSL010000061">
    <property type="protein sequence ID" value="CAB4541794.1"/>
    <property type="molecule type" value="Genomic_DNA"/>
</dbReference>
<evidence type="ECO:0000313" key="5">
    <source>
        <dbReference type="EMBL" id="CAB4773319.1"/>
    </source>
</evidence>
<evidence type="ECO:0000313" key="3">
    <source>
        <dbReference type="EMBL" id="CAB4541794.1"/>
    </source>
</evidence>
<sequence>MSDSSSPDSSLPAAKAGPTAVTRRLTNAMVRGNRSGNVDQGMGQGMEMALTIAVFLGIGWGLDVWLGTQPIFMIALVIFSTVGQFIKMWFIYDARMRMLENERRQGLSAHQQPVMTPEDAPEV</sequence>
<feature type="transmembrane region" description="Helical" evidence="2">
    <location>
        <begin position="72"/>
        <end position="92"/>
    </location>
</feature>
<proteinExistence type="predicted"/>
<gene>
    <name evidence="3" type="ORF">UFOPK1421_00685</name>
    <name evidence="4" type="ORF">UFOPK1820_00607</name>
    <name evidence="5" type="ORF">UFOPK2921_00386</name>
</gene>
<protein>
    <submittedName>
        <fullName evidence="4">Unannotated protein</fullName>
    </submittedName>
</protein>
<organism evidence="4">
    <name type="scientific">freshwater metagenome</name>
    <dbReference type="NCBI Taxonomy" id="449393"/>
    <lineage>
        <taxon>unclassified sequences</taxon>
        <taxon>metagenomes</taxon>
        <taxon>ecological metagenomes</taxon>
    </lineage>
</organism>
<name>A0A6J6GJ08_9ZZZZ</name>
<feature type="region of interest" description="Disordered" evidence="1">
    <location>
        <begin position="103"/>
        <end position="123"/>
    </location>
</feature>
<evidence type="ECO:0000256" key="1">
    <source>
        <dbReference type="SAM" id="MobiDB-lite"/>
    </source>
</evidence>
<accession>A0A6J6GJ08</accession>
<evidence type="ECO:0000313" key="4">
    <source>
        <dbReference type="EMBL" id="CAB4599084.1"/>
    </source>
</evidence>
<keyword evidence="2" id="KW-0472">Membrane</keyword>
<dbReference type="Pfam" id="PF09527">
    <property type="entry name" value="ATPase_gene1"/>
    <property type="match status" value="1"/>
</dbReference>
<dbReference type="EMBL" id="CAEZZV010000032">
    <property type="protein sequence ID" value="CAB4773319.1"/>
    <property type="molecule type" value="Genomic_DNA"/>
</dbReference>
<reference evidence="4" key="1">
    <citation type="submission" date="2020-05" db="EMBL/GenBank/DDBJ databases">
        <authorList>
            <person name="Chiriac C."/>
            <person name="Salcher M."/>
            <person name="Ghai R."/>
            <person name="Kavagutti S V."/>
        </authorList>
    </citation>
    <scope>NUCLEOTIDE SEQUENCE</scope>
</reference>
<keyword evidence="2" id="KW-1133">Transmembrane helix</keyword>
<keyword evidence="2" id="KW-0812">Transmembrane</keyword>
<evidence type="ECO:0000256" key="2">
    <source>
        <dbReference type="SAM" id="Phobius"/>
    </source>
</evidence>
<dbReference type="InterPro" id="IPR032820">
    <property type="entry name" value="ATPase_put"/>
</dbReference>